<accession>A0A316C0U0</accession>
<feature type="domain" description="Penicillin-binding protein transpeptidase" evidence="9">
    <location>
        <begin position="55"/>
        <end position="264"/>
    </location>
</feature>
<feature type="chain" id="PRO_5016248604" description="Beta-lactamase" evidence="8">
    <location>
        <begin position="41"/>
        <end position="287"/>
    </location>
</feature>
<dbReference type="GO" id="GO:0017001">
    <property type="term" value="P:antibiotic catabolic process"/>
    <property type="evidence" value="ECO:0007669"/>
    <property type="project" value="InterPro"/>
</dbReference>
<sequence>MRLLGQGADEDTPMTTMSRTVRWLRLLAIASLFSPAQAFAASKGKVPECTVILDAASGKALYREGACGERFNPFSTFKLPLALIGYDADILEDAHTPNWDYKPEFKAVKRDRKTVDPTIWERDSVLWFSREITRRLGEERFSRYVSKLQYGNMDASGDPGKNNGLTNAWLMSSLKISPDEQAAFVRRMLVRELPVSGKAYAMTAAIIPQFQTGNGWVVHGKTGTGWLPGRDGKADRNRSLGWFVGWAERDNRRITFARMQVGTGRASSPKGPELRARFLDELPALMK</sequence>
<dbReference type="GO" id="GO:0046677">
    <property type="term" value="P:response to antibiotic"/>
    <property type="evidence" value="ECO:0007669"/>
    <property type="project" value="UniProtKB-UniRule"/>
</dbReference>
<feature type="signal peptide" evidence="8">
    <location>
        <begin position="1"/>
        <end position="40"/>
    </location>
</feature>
<evidence type="ECO:0000256" key="3">
    <source>
        <dbReference type="ARBA" id="ARBA00022729"/>
    </source>
</evidence>
<dbReference type="Gene3D" id="3.40.710.10">
    <property type="entry name" value="DD-peptidase/beta-lactamase superfamily"/>
    <property type="match status" value="1"/>
</dbReference>
<dbReference type="InterPro" id="IPR012338">
    <property type="entry name" value="Beta-lactam/transpept-like"/>
</dbReference>
<evidence type="ECO:0000256" key="1">
    <source>
        <dbReference type="ARBA" id="ARBA00007898"/>
    </source>
</evidence>
<comment type="catalytic activity">
    <reaction evidence="7">
        <text>a beta-lactam + H2O = a substituted beta-amino acid</text>
        <dbReference type="Rhea" id="RHEA:20401"/>
        <dbReference type="ChEBI" id="CHEBI:15377"/>
        <dbReference type="ChEBI" id="CHEBI:35627"/>
        <dbReference type="ChEBI" id="CHEBI:140347"/>
        <dbReference type="EC" id="3.5.2.6"/>
    </reaction>
</comment>
<organism evidence="10 11">
    <name type="scientific">Pseudaminobacter salicylatoxidans</name>
    <dbReference type="NCBI Taxonomy" id="93369"/>
    <lineage>
        <taxon>Bacteria</taxon>
        <taxon>Pseudomonadati</taxon>
        <taxon>Pseudomonadota</taxon>
        <taxon>Alphaproteobacteria</taxon>
        <taxon>Hyphomicrobiales</taxon>
        <taxon>Phyllobacteriaceae</taxon>
        <taxon>Pseudaminobacter</taxon>
    </lineage>
</organism>
<reference evidence="10 11" key="1">
    <citation type="submission" date="2018-05" db="EMBL/GenBank/DDBJ databases">
        <title>Genomic Encyclopedia of Type Strains, Phase IV (KMG-IV): sequencing the most valuable type-strain genomes for metagenomic binning, comparative biology and taxonomic classification.</title>
        <authorList>
            <person name="Goeker M."/>
        </authorList>
    </citation>
    <scope>NUCLEOTIDE SEQUENCE [LARGE SCALE GENOMIC DNA]</scope>
    <source>
        <strain evidence="10 11">DSM 6986</strain>
    </source>
</reference>
<feature type="active site" description="Acyl-ester intermediate" evidence="6">
    <location>
        <position position="75"/>
    </location>
</feature>
<evidence type="ECO:0000256" key="5">
    <source>
        <dbReference type="ARBA" id="ARBA00023251"/>
    </source>
</evidence>
<evidence type="ECO:0000259" key="9">
    <source>
        <dbReference type="Pfam" id="PF00905"/>
    </source>
</evidence>
<dbReference type="Proteomes" id="UP000245396">
    <property type="component" value="Unassembled WGS sequence"/>
</dbReference>
<dbReference type="InterPro" id="IPR002137">
    <property type="entry name" value="Beta-lactam_class-D_AS"/>
</dbReference>
<dbReference type="PROSITE" id="PS00337">
    <property type="entry name" value="BETA_LACTAMASE_D"/>
    <property type="match status" value="1"/>
</dbReference>
<dbReference type="InterPro" id="IPR001460">
    <property type="entry name" value="PCN-bd_Tpept"/>
</dbReference>
<evidence type="ECO:0000313" key="11">
    <source>
        <dbReference type="Proteomes" id="UP000245396"/>
    </source>
</evidence>
<keyword evidence="3 8" id="KW-0732">Signal</keyword>
<dbReference type="SUPFAM" id="SSF56601">
    <property type="entry name" value="beta-lactamase/transpeptidase-like"/>
    <property type="match status" value="1"/>
</dbReference>
<dbReference type="EC" id="3.5.2.6" evidence="2 7"/>
<dbReference type="GO" id="GO:0008800">
    <property type="term" value="F:beta-lactamase activity"/>
    <property type="evidence" value="ECO:0007669"/>
    <property type="project" value="UniProtKB-UniRule"/>
</dbReference>
<keyword evidence="5 7" id="KW-0046">Antibiotic resistance</keyword>
<comment type="caution">
    <text evidence="10">The sequence shown here is derived from an EMBL/GenBank/DDBJ whole genome shotgun (WGS) entry which is preliminary data.</text>
</comment>
<evidence type="ECO:0000256" key="7">
    <source>
        <dbReference type="RuleBase" id="RU361140"/>
    </source>
</evidence>
<proteinExistence type="inferred from homology"/>
<keyword evidence="4 7" id="KW-0378">Hydrolase</keyword>
<name>A0A316C0U0_PSESE</name>
<dbReference type="NCBIfam" id="NF000270">
    <property type="entry name" value="bla_class_D_alt"/>
    <property type="match status" value="1"/>
</dbReference>
<comment type="similarity">
    <text evidence="1 7">Belongs to the class-D beta-lactamase family.</text>
</comment>
<gene>
    <name evidence="10" type="ORF">C7441_110169</name>
</gene>
<dbReference type="GO" id="GO:0008658">
    <property type="term" value="F:penicillin binding"/>
    <property type="evidence" value="ECO:0007669"/>
    <property type="project" value="InterPro"/>
</dbReference>
<evidence type="ECO:0000256" key="8">
    <source>
        <dbReference type="SAM" id="SignalP"/>
    </source>
</evidence>
<keyword evidence="11" id="KW-1185">Reference proteome</keyword>
<evidence type="ECO:0000256" key="4">
    <source>
        <dbReference type="ARBA" id="ARBA00022801"/>
    </source>
</evidence>
<dbReference type="Pfam" id="PF00905">
    <property type="entry name" value="Transpeptidase"/>
    <property type="match status" value="1"/>
</dbReference>
<evidence type="ECO:0000313" key="10">
    <source>
        <dbReference type="EMBL" id="PWJ81633.1"/>
    </source>
</evidence>
<dbReference type="AlphaFoldDB" id="A0A316C0U0"/>
<dbReference type="EMBL" id="QGGG01000010">
    <property type="protein sequence ID" value="PWJ81633.1"/>
    <property type="molecule type" value="Genomic_DNA"/>
</dbReference>
<feature type="modified residue" description="N6-carboxylysine" evidence="6">
    <location>
        <position position="78"/>
    </location>
</feature>
<evidence type="ECO:0000256" key="2">
    <source>
        <dbReference type="ARBA" id="ARBA00012865"/>
    </source>
</evidence>
<protein>
    <recommendedName>
        <fullName evidence="2 7">Beta-lactamase</fullName>
        <ecNumber evidence="2 7">3.5.2.6</ecNumber>
    </recommendedName>
</protein>
<dbReference type="STRING" id="1192868.GCA_000304395_03420"/>
<evidence type="ECO:0000256" key="6">
    <source>
        <dbReference type="PIRSR" id="PIRSR602137-50"/>
    </source>
</evidence>